<name>A0A1Y2C3D6_9FUNG</name>
<protein>
    <recommendedName>
        <fullName evidence="4">BZIP domain-containing protein</fullName>
    </recommendedName>
</protein>
<feature type="region of interest" description="Disordered" evidence="3">
    <location>
        <begin position="51"/>
        <end position="76"/>
    </location>
</feature>
<dbReference type="Pfam" id="PF00170">
    <property type="entry name" value="bZIP_1"/>
    <property type="match status" value="1"/>
</dbReference>
<dbReference type="PANTHER" id="PTHR40621:SF6">
    <property type="entry name" value="AP-1-LIKE TRANSCRIPTION FACTOR YAP1-RELATED"/>
    <property type="match status" value="1"/>
</dbReference>
<dbReference type="Proteomes" id="UP000193642">
    <property type="component" value="Unassembled WGS sequence"/>
</dbReference>
<evidence type="ECO:0000259" key="4">
    <source>
        <dbReference type="PROSITE" id="PS00036"/>
    </source>
</evidence>
<dbReference type="GO" id="GO:0001228">
    <property type="term" value="F:DNA-binding transcription activator activity, RNA polymerase II-specific"/>
    <property type="evidence" value="ECO:0007669"/>
    <property type="project" value="TreeGrafter"/>
</dbReference>
<dbReference type="Gene3D" id="1.20.5.170">
    <property type="match status" value="1"/>
</dbReference>
<dbReference type="InterPro" id="IPR046347">
    <property type="entry name" value="bZIP_sf"/>
</dbReference>
<dbReference type="CDD" id="cd14688">
    <property type="entry name" value="bZIP_YAP"/>
    <property type="match status" value="1"/>
</dbReference>
<evidence type="ECO:0000313" key="5">
    <source>
        <dbReference type="EMBL" id="ORY41552.1"/>
    </source>
</evidence>
<dbReference type="InterPro" id="IPR050936">
    <property type="entry name" value="AP-1-like"/>
</dbReference>
<feature type="domain" description="BZIP" evidence="4">
    <location>
        <begin position="20"/>
        <end position="35"/>
    </location>
</feature>
<feature type="compositionally biased region" description="Basic and acidic residues" evidence="3">
    <location>
        <begin position="17"/>
        <end position="37"/>
    </location>
</feature>
<dbReference type="EMBL" id="MCGO01000031">
    <property type="protein sequence ID" value="ORY41552.1"/>
    <property type="molecule type" value="Genomic_DNA"/>
</dbReference>
<evidence type="ECO:0000313" key="6">
    <source>
        <dbReference type="Proteomes" id="UP000193642"/>
    </source>
</evidence>
<keyword evidence="6" id="KW-1185">Reference proteome</keyword>
<dbReference type="SMART" id="SM00338">
    <property type="entry name" value="BRLZ"/>
    <property type="match status" value="1"/>
</dbReference>
<gene>
    <name evidence="5" type="ORF">BCR33DRAFT_335139</name>
</gene>
<dbReference type="Gene3D" id="6.10.250.1060">
    <property type="match status" value="1"/>
</dbReference>
<dbReference type="GO" id="GO:0090575">
    <property type="term" value="C:RNA polymerase II transcription regulator complex"/>
    <property type="evidence" value="ECO:0007669"/>
    <property type="project" value="TreeGrafter"/>
</dbReference>
<dbReference type="PANTHER" id="PTHR40621">
    <property type="entry name" value="TRANSCRIPTION FACTOR KAPC-RELATED"/>
    <property type="match status" value="1"/>
</dbReference>
<evidence type="ECO:0000256" key="1">
    <source>
        <dbReference type="ARBA" id="ARBA00004123"/>
    </source>
</evidence>
<comment type="caution">
    <text evidence="5">The sequence shown here is derived from an EMBL/GenBank/DDBJ whole genome shotgun (WGS) entry which is preliminary data.</text>
</comment>
<accession>A0A1Y2C3D6</accession>
<organism evidence="5 6">
    <name type="scientific">Rhizoclosmatium globosum</name>
    <dbReference type="NCBI Taxonomy" id="329046"/>
    <lineage>
        <taxon>Eukaryota</taxon>
        <taxon>Fungi</taxon>
        <taxon>Fungi incertae sedis</taxon>
        <taxon>Chytridiomycota</taxon>
        <taxon>Chytridiomycota incertae sedis</taxon>
        <taxon>Chytridiomycetes</taxon>
        <taxon>Chytridiales</taxon>
        <taxon>Chytriomycetaceae</taxon>
        <taxon>Rhizoclosmatium</taxon>
    </lineage>
</organism>
<feature type="compositionally biased region" description="Low complexity" evidence="3">
    <location>
        <begin position="51"/>
        <end position="73"/>
    </location>
</feature>
<dbReference type="GO" id="GO:0000976">
    <property type="term" value="F:transcription cis-regulatory region binding"/>
    <property type="evidence" value="ECO:0007669"/>
    <property type="project" value="InterPro"/>
</dbReference>
<reference evidence="5 6" key="1">
    <citation type="submission" date="2016-07" db="EMBL/GenBank/DDBJ databases">
        <title>Pervasive Adenine N6-methylation of Active Genes in Fungi.</title>
        <authorList>
            <consortium name="DOE Joint Genome Institute"/>
            <person name="Mondo S.J."/>
            <person name="Dannebaum R.O."/>
            <person name="Kuo R.C."/>
            <person name="Labutti K."/>
            <person name="Haridas S."/>
            <person name="Kuo A."/>
            <person name="Salamov A."/>
            <person name="Ahrendt S.R."/>
            <person name="Lipzen A."/>
            <person name="Sullivan W."/>
            <person name="Andreopoulos W.B."/>
            <person name="Clum A."/>
            <person name="Lindquist E."/>
            <person name="Daum C."/>
            <person name="Ramamoorthy G.K."/>
            <person name="Gryganskyi A."/>
            <person name="Culley D."/>
            <person name="Magnuson J.K."/>
            <person name="James T.Y."/>
            <person name="O'Malley M.A."/>
            <person name="Stajich J.E."/>
            <person name="Spatafora J.W."/>
            <person name="Visel A."/>
            <person name="Grigoriev I.V."/>
        </authorList>
    </citation>
    <scope>NUCLEOTIDE SEQUENCE [LARGE SCALE GENOMIC DNA]</scope>
    <source>
        <strain evidence="5 6">JEL800</strain>
    </source>
</reference>
<comment type="subcellular location">
    <subcellularLocation>
        <location evidence="1">Nucleus</location>
    </subcellularLocation>
</comment>
<sequence length="134" mass="15412">MPPKRKPAPKDDDEMDPAERHKVANREAQRKFRERKENRIKELEAQVEQLQAQLDIKSSSSDHPPPASSSASSELNTLKSEVAHLRSRVNYLEAENTELNRRLESLLPPAFQLPSQIHHIHTMHQPQISPTHHL</sequence>
<proteinExistence type="predicted"/>
<evidence type="ECO:0000256" key="3">
    <source>
        <dbReference type="SAM" id="MobiDB-lite"/>
    </source>
</evidence>
<keyword evidence="2" id="KW-0539">Nucleus</keyword>
<dbReference type="SUPFAM" id="SSF57959">
    <property type="entry name" value="Leucine zipper domain"/>
    <property type="match status" value="1"/>
</dbReference>
<evidence type="ECO:0000256" key="2">
    <source>
        <dbReference type="ARBA" id="ARBA00023242"/>
    </source>
</evidence>
<feature type="region of interest" description="Disordered" evidence="3">
    <location>
        <begin position="1"/>
        <end position="37"/>
    </location>
</feature>
<dbReference type="InterPro" id="IPR004827">
    <property type="entry name" value="bZIP"/>
</dbReference>
<dbReference type="PROSITE" id="PS00036">
    <property type="entry name" value="BZIP_BASIC"/>
    <property type="match status" value="1"/>
</dbReference>
<dbReference type="AlphaFoldDB" id="A0A1Y2C3D6"/>